<dbReference type="EMBL" id="DWWI01000176">
    <property type="protein sequence ID" value="HJC43661.1"/>
    <property type="molecule type" value="Genomic_DNA"/>
</dbReference>
<gene>
    <name evidence="4" type="ORF">H9756_08295</name>
</gene>
<dbReference type="PANTHER" id="PTHR36120:SF2">
    <property type="entry name" value="FUCOSE ISOMERASE"/>
    <property type="match status" value="1"/>
</dbReference>
<dbReference type="GO" id="GO:0005996">
    <property type="term" value="P:monosaccharide metabolic process"/>
    <property type="evidence" value="ECO:0007669"/>
    <property type="project" value="InterPro"/>
</dbReference>
<evidence type="ECO:0000259" key="3">
    <source>
        <dbReference type="Pfam" id="PF24856"/>
    </source>
</evidence>
<comment type="caution">
    <text evidence="4">The sequence shown here is derived from an EMBL/GenBank/DDBJ whole genome shotgun (WGS) entry which is preliminary data.</text>
</comment>
<dbReference type="InterPro" id="IPR009015">
    <property type="entry name" value="Fucose_isomerase_N/cen_sf"/>
</dbReference>
<dbReference type="GO" id="GO:0016861">
    <property type="term" value="F:intramolecular oxidoreductase activity, interconverting aldoses and ketoses"/>
    <property type="evidence" value="ECO:0007669"/>
    <property type="project" value="InterPro"/>
</dbReference>
<reference evidence="4" key="1">
    <citation type="journal article" date="2021" name="PeerJ">
        <title>Extensive microbial diversity within the chicken gut microbiome revealed by metagenomics and culture.</title>
        <authorList>
            <person name="Gilroy R."/>
            <person name="Ravi A."/>
            <person name="Getino M."/>
            <person name="Pursley I."/>
            <person name="Horton D.L."/>
            <person name="Alikhan N.F."/>
            <person name="Baker D."/>
            <person name="Gharbi K."/>
            <person name="Hall N."/>
            <person name="Watson M."/>
            <person name="Adriaenssens E.M."/>
            <person name="Foster-Nyarko E."/>
            <person name="Jarju S."/>
            <person name="Secka A."/>
            <person name="Antonio M."/>
            <person name="Oren A."/>
            <person name="Chaudhuri R.R."/>
            <person name="La Ragione R."/>
            <person name="Hildebrand F."/>
            <person name="Pallen M.J."/>
        </authorList>
    </citation>
    <scope>NUCLEOTIDE SEQUENCE</scope>
    <source>
        <strain evidence="4">CHK165-2605</strain>
    </source>
</reference>
<name>A0A9D2P5D5_9FIRM</name>
<evidence type="ECO:0000256" key="2">
    <source>
        <dbReference type="ARBA" id="ARBA00023277"/>
    </source>
</evidence>
<dbReference type="GO" id="GO:0005737">
    <property type="term" value="C:cytoplasm"/>
    <property type="evidence" value="ECO:0007669"/>
    <property type="project" value="InterPro"/>
</dbReference>
<organism evidence="4 5">
    <name type="scientific">Candidatus Mediterraneibacter gallistercoris</name>
    <dbReference type="NCBI Taxonomy" id="2838671"/>
    <lineage>
        <taxon>Bacteria</taxon>
        <taxon>Bacillati</taxon>
        <taxon>Bacillota</taxon>
        <taxon>Clostridia</taxon>
        <taxon>Lachnospirales</taxon>
        <taxon>Lachnospiraceae</taxon>
        <taxon>Mediterraneibacter</taxon>
    </lineage>
</organism>
<dbReference type="InterPro" id="IPR055390">
    <property type="entry name" value="AraA_central"/>
</dbReference>
<sequence length="404" mass="45303">MEELKVKFLMGPAECNDKYIPEYSRQFLSELEKVLGMKVSCAEIEEVKTQPLPVYFIASGGAEQGFKELHTQTKEPYILLTTPAYNSLAAAMEIMGYLQENGKRGEILHGSMDKIAERLKVLVRVADAKEKLNHMRLGCFGTPGGLIASDADPDVLRVSSGMELIVYELEELVEEYQKGGYPENQYTEELKKKNYDPQEIEKALNVYGALKRLIEKHDLHAVSVKCFDLLELIHTTGCLALAILNAEGIPAACEGDQKSLVSMAIMKVLTGKSGFMANPSCMDPDNNEIIFAHCTLPIDMPDSYFLTTHFESGIGVAVACDIEPQQMTIFKCDDTLTRYYAGRAQLVETMHRKDLCRSQMKLRLEDGTEYFAKRPVSNHHIICKGDWKEIIDEYFKEAGQVTAV</sequence>
<dbReference type="Pfam" id="PF24856">
    <property type="entry name" value="AraA_central"/>
    <property type="match status" value="1"/>
</dbReference>
<proteinExistence type="predicted"/>
<keyword evidence="1" id="KW-0413">Isomerase</keyword>
<evidence type="ECO:0000313" key="4">
    <source>
        <dbReference type="EMBL" id="HJC43661.1"/>
    </source>
</evidence>
<protein>
    <recommendedName>
        <fullName evidence="3">L-arabinose isomerase central domain-containing protein</fullName>
    </recommendedName>
</protein>
<reference evidence="4" key="2">
    <citation type="submission" date="2021-04" db="EMBL/GenBank/DDBJ databases">
        <authorList>
            <person name="Gilroy R."/>
        </authorList>
    </citation>
    <scope>NUCLEOTIDE SEQUENCE</scope>
    <source>
        <strain evidence="4">CHK165-2605</strain>
    </source>
</reference>
<evidence type="ECO:0000256" key="1">
    <source>
        <dbReference type="ARBA" id="ARBA00023235"/>
    </source>
</evidence>
<dbReference type="SUPFAM" id="SSF53743">
    <property type="entry name" value="FucI/AraA N-terminal and middle domains"/>
    <property type="match status" value="1"/>
</dbReference>
<evidence type="ECO:0000313" key="5">
    <source>
        <dbReference type="Proteomes" id="UP000823895"/>
    </source>
</evidence>
<dbReference type="Proteomes" id="UP000823895">
    <property type="component" value="Unassembled WGS sequence"/>
</dbReference>
<dbReference type="PANTHER" id="PTHR36120">
    <property type="entry name" value="FUCOSE ISOMERASE"/>
    <property type="match status" value="1"/>
</dbReference>
<feature type="domain" description="L-arabinose isomerase central" evidence="3">
    <location>
        <begin position="168"/>
        <end position="270"/>
    </location>
</feature>
<accession>A0A9D2P5D5</accession>
<dbReference type="AlphaFoldDB" id="A0A9D2P5D5"/>
<keyword evidence="2" id="KW-0119">Carbohydrate metabolism</keyword>